<dbReference type="InterPro" id="IPR029060">
    <property type="entry name" value="PIN-like_dom_sf"/>
</dbReference>
<evidence type="ECO:0000313" key="1">
    <source>
        <dbReference type="EMBL" id="MQW08059.1"/>
    </source>
</evidence>
<protein>
    <recommendedName>
        <fullName evidence="2">Type II toxin-antitoxin system VapC family toxin</fullName>
    </recommendedName>
</protein>
<dbReference type="Gene3D" id="3.40.50.1010">
    <property type="entry name" value="5'-nuclease"/>
    <property type="match status" value="1"/>
</dbReference>
<evidence type="ECO:0008006" key="2">
    <source>
        <dbReference type="Google" id="ProtNLM"/>
    </source>
</evidence>
<sequence>MGFDLAETLRSLKPQKRQGTLERRVDDDLPWADDEPTIGGPLFLDTTVYLDVLQGRSPGAVDTLLTYRVCHHSAVCLSELTHAFGRLNPKHASTKTVLETIEATLDDIPEHRLHTPDVAIWGQAGVLAGLLFRLSNLPKGEGHQRRFVNDALVFLQARQLGASVLTGNIRDFDYLSQLVPTGRIILYRSPAASRRLASGW</sequence>
<reference evidence="1" key="1">
    <citation type="journal article" date="2013" name="Genome Biol.">
        <title>Comparative genomics of the core and accessory genomes of 48 Sinorhizobium strains comprising five genospecies.</title>
        <authorList>
            <person name="Sugawara M."/>
            <person name="Epstein B."/>
            <person name="Badgley B.D."/>
            <person name="Unno T."/>
            <person name="Xu L."/>
            <person name="Reese J."/>
            <person name="Gyaneshwar P."/>
            <person name="Denny R."/>
            <person name="Mudge J."/>
            <person name="Bharti A.K."/>
            <person name="Farmer A.D."/>
            <person name="May G.D."/>
            <person name="Woodward J.E."/>
            <person name="Medigue C."/>
            <person name="Vallenet D."/>
            <person name="Lajus A."/>
            <person name="Rouy Z."/>
            <person name="Martinez-Vaz B."/>
            <person name="Tiffin P."/>
            <person name="Young N.D."/>
            <person name="Sadowsky M.J."/>
        </authorList>
    </citation>
    <scope>NUCLEOTIDE SEQUENCE</scope>
    <source>
        <strain evidence="1">M30</strain>
    </source>
</reference>
<dbReference type="EMBL" id="WISP01000199">
    <property type="protein sequence ID" value="MQW08059.1"/>
    <property type="molecule type" value="Genomic_DNA"/>
</dbReference>
<comment type="caution">
    <text evidence="1">The sequence shown here is derived from an EMBL/GenBank/DDBJ whole genome shotgun (WGS) entry which is preliminary data.</text>
</comment>
<accession>A0A6A8A0W7</accession>
<organism evidence="1">
    <name type="scientific">Rhizobium meliloti</name>
    <name type="common">Ensifer meliloti</name>
    <name type="synonym">Sinorhizobium meliloti</name>
    <dbReference type="NCBI Taxonomy" id="382"/>
    <lineage>
        <taxon>Bacteria</taxon>
        <taxon>Pseudomonadati</taxon>
        <taxon>Pseudomonadota</taxon>
        <taxon>Alphaproteobacteria</taxon>
        <taxon>Hyphomicrobiales</taxon>
        <taxon>Rhizobiaceae</taxon>
        <taxon>Sinorhizobium/Ensifer group</taxon>
        <taxon>Sinorhizobium</taxon>
    </lineage>
</organism>
<gene>
    <name evidence="1" type="ORF">GHK45_31275</name>
</gene>
<name>A0A6A8A0W7_RHIML</name>
<dbReference type="RefSeq" id="WP_127667075.1">
    <property type="nucleotide sequence ID" value="NZ_RPHS01000087.1"/>
</dbReference>
<proteinExistence type="predicted"/>
<dbReference type="AlphaFoldDB" id="A0A6A8A0W7"/>
<dbReference type="SUPFAM" id="SSF88723">
    <property type="entry name" value="PIN domain-like"/>
    <property type="match status" value="1"/>
</dbReference>